<protein>
    <submittedName>
        <fullName evidence="2">N-acetylglucosaminyl transferase component Gpi1</fullName>
    </submittedName>
</protein>
<dbReference type="GO" id="GO:0005783">
    <property type="term" value="C:endoplasmic reticulum"/>
    <property type="evidence" value="ECO:0007669"/>
    <property type="project" value="TreeGrafter"/>
</dbReference>
<dbReference type="PANTHER" id="PTHR21329:SF3">
    <property type="entry name" value="PHOSPHATIDYLINOSITOL N-ACETYLGLUCOSAMINYLTRANSFERASE SUBUNIT Q"/>
    <property type="match status" value="1"/>
</dbReference>
<keyword evidence="3" id="KW-1185">Reference proteome</keyword>
<keyword evidence="1" id="KW-0472">Membrane</keyword>
<keyword evidence="1" id="KW-0812">Transmembrane</keyword>
<sequence length="814" mass="92153">MQPLSVLTVGVFFFGYITARWDLVTRLYELAIFAWDHGVFTRAAKAFAVLSLFFFFLVIPVARIANREIELAQAAYLLANNSSDGAHFSRDGDMVMKNGLTRIFWPTDAPTSSEPGVIVGWRNSDSDVLVVTILHHVEQRSVENALRVGTLYRNSPYPISSILERCGKSSLQVIGTVNPSRPPPAFDSTSITFYTNARSRFPRLYCPGSDELMVQLVLFDKPLPARMQYLSLAPISLTLKDKSDKNGMGFPPLDGVEAQEEAERERKQALVEKLRQHTVVRHPRTQKELLLPTIINQINCSYELGSLLQRNIGLVGARQRRALSVSERVVISATNLWDLVLLWLWKIATVWIWPVLARVFVLGLIAHRIAGEGLLLVLDWRLFPGHAALKDVSATAQQVDIRLQQFCYWPIQYLTLRRRKQTWQSNTKDHPEYIRFYNSLWLVANDVIIGIAVGSYIIENAGYVATQVDKFLSAYTIEGLQDMITWLMDWPAGLKLNTELATFLGDLFLWVIDYWAGCIALLRPYLPGIIHFIGFSSFAGATMPISLFSDLISVLTLHIYSFYVASARIYNWQLTIIISLFHLFRGKKRNVLRNRIDSCDYDLDQLLLGTILFTLLFFLLPTVFVFYLTFASARMAIITLKAGLDTLLACLNHFPLFALMLRFKDSRRLPGGIRFRLYDTPDAFVEMTEGQEKCVPTSLIYLKSVPLPLSLMLNEYFQLGNRIRKHYVSPGVILCLISGRFVPPIHRKNLYSLQYSMLPAQRVGINALWKLLVENDKAAAKEWYGGTRTGNGNGYLIGHGGVGAPYLRRGGSGR</sequence>
<evidence type="ECO:0000313" key="3">
    <source>
        <dbReference type="Proteomes" id="UP000298493"/>
    </source>
</evidence>
<feature type="transmembrane region" description="Helical" evidence="1">
    <location>
        <begin position="43"/>
        <end position="62"/>
    </location>
</feature>
<proteinExistence type="predicted"/>
<dbReference type="Proteomes" id="UP000298493">
    <property type="component" value="Unassembled WGS sequence"/>
</dbReference>
<dbReference type="STRING" id="86259.A0A4Z1P2D2"/>
<dbReference type="InterPro" id="IPR007720">
    <property type="entry name" value="PigQ/GPI1"/>
</dbReference>
<name>A0A4Z1P2D2_9PEZI</name>
<dbReference type="GO" id="GO:0006506">
    <property type="term" value="P:GPI anchor biosynthetic process"/>
    <property type="evidence" value="ECO:0007669"/>
    <property type="project" value="InterPro"/>
</dbReference>
<feature type="transmembrane region" description="Helical" evidence="1">
    <location>
        <begin position="436"/>
        <end position="458"/>
    </location>
</feature>
<evidence type="ECO:0000256" key="1">
    <source>
        <dbReference type="SAM" id="Phobius"/>
    </source>
</evidence>
<feature type="transmembrane region" description="Helical" evidence="1">
    <location>
        <begin position="569"/>
        <end position="585"/>
    </location>
</feature>
<dbReference type="AlphaFoldDB" id="A0A4Z1P2D2"/>
<dbReference type="EMBL" id="SNSC02000024">
    <property type="protein sequence ID" value="TID13916.1"/>
    <property type="molecule type" value="Genomic_DNA"/>
</dbReference>
<dbReference type="Pfam" id="PF05024">
    <property type="entry name" value="Gpi1"/>
    <property type="match status" value="1"/>
</dbReference>
<accession>A0A4Z1P2D2</accession>
<reference evidence="2 3" key="1">
    <citation type="submission" date="2019-04" db="EMBL/GenBank/DDBJ databases">
        <title>High contiguity whole genome sequence and gene annotation resource for two Venturia nashicola isolates.</title>
        <authorList>
            <person name="Prokchorchik M."/>
            <person name="Won K."/>
            <person name="Lee Y."/>
            <person name="Choi E.D."/>
            <person name="Segonzac C."/>
            <person name="Sohn K.H."/>
        </authorList>
    </citation>
    <scope>NUCLEOTIDE SEQUENCE [LARGE SCALE GENOMIC DNA]</scope>
    <source>
        <strain evidence="2 3">PRI2</strain>
    </source>
</reference>
<dbReference type="PANTHER" id="PTHR21329">
    <property type="entry name" value="PHOSPHATIDYLINOSITOL N-ACETYLGLUCOSAMINYLTRANSFERASE SUBUNIT Q-RELATED"/>
    <property type="match status" value="1"/>
</dbReference>
<feature type="transmembrane region" description="Helical" evidence="1">
    <location>
        <begin position="606"/>
        <end position="630"/>
    </location>
</feature>
<dbReference type="GO" id="GO:0016740">
    <property type="term" value="F:transferase activity"/>
    <property type="evidence" value="ECO:0007669"/>
    <property type="project" value="UniProtKB-KW"/>
</dbReference>
<dbReference type="GO" id="GO:0016020">
    <property type="term" value="C:membrane"/>
    <property type="evidence" value="ECO:0007669"/>
    <property type="project" value="InterPro"/>
</dbReference>
<evidence type="ECO:0000313" key="2">
    <source>
        <dbReference type="EMBL" id="TID13916.1"/>
    </source>
</evidence>
<comment type="caution">
    <text evidence="2">The sequence shown here is derived from an EMBL/GenBank/DDBJ whole genome shotgun (WGS) entry which is preliminary data.</text>
</comment>
<organism evidence="2 3">
    <name type="scientific">Venturia nashicola</name>
    <dbReference type="NCBI Taxonomy" id="86259"/>
    <lineage>
        <taxon>Eukaryota</taxon>
        <taxon>Fungi</taxon>
        <taxon>Dikarya</taxon>
        <taxon>Ascomycota</taxon>
        <taxon>Pezizomycotina</taxon>
        <taxon>Dothideomycetes</taxon>
        <taxon>Pleosporomycetidae</taxon>
        <taxon>Venturiales</taxon>
        <taxon>Venturiaceae</taxon>
        <taxon>Venturia</taxon>
    </lineage>
</organism>
<feature type="transmembrane region" description="Helical" evidence="1">
    <location>
        <begin position="507"/>
        <end position="526"/>
    </location>
</feature>
<keyword evidence="1" id="KW-1133">Transmembrane helix</keyword>
<gene>
    <name evidence="2" type="ORF">E6O75_ATG07148</name>
</gene>
<keyword evidence="2" id="KW-0808">Transferase</keyword>